<name>A0A383F3E7_9ZZZZ</name>
<reference evidence="1" key="1">
    <citation type="submission" date="2018-05" db="EMBL/GenBank/DDBJ databases">
        <authorList>
            <person name="Lanie J.A."/>
            <person name="Ng W.-L."/>
            <person name="Kazmierczak K.M."/>
            <person name="Andrzejewski T.M."/>
            <person name="Davidsen T.M."/>
            <person name="Wayne K.J."/>
            <person name="Tettelin H."/>
            <person name="Glass J.I."/>
            <person name="Rusch D."/>
            <person name="Podicherti R."/>
            <person name="Tsui H.-C.T."/>
            <person name="Winkler M.E."/>
        </authorList>
    </citation>
    <scope>NUCLEOTIDE SEQUENCE</scope>
</reference>
<dbReference type="AlphaFoldDB" id="A0A383F3E7"/>
<feature type="non-terminal residue" evidence="1">
    <location>
        <position position="173"/>
    </location>
</feature>
<organism evidence="1">
    <name type="scientific">marine metagenome</name>
    <dbReference type="NCBI Taxonomy" id="408172"/>
    <lineage>
        <taxon>unclassified sequences</taxon>
        <taxon>metagenomes</taxon>
        <taxon>ecological metagenomes</taxon>
    </lineage>
</organism>
<gene>
    <name evidence="1" type="ORF">METZ01_LOCUS516248</name>
</gene>
<evidence type="ECO:0000313" key="1">
    <source>
        <dbReference type="EMBL" id="SVE63394.1"/>
    </source>
</evidence>
<dbReference type="PANTHER" id="PTHR45588">
    <property type="entry name" value="TPR DOMAIN-CONTAINING PROTEIN"/>
    <property type="match status" value="1"/>
</dbReference>
<protein>
    <recommendedName>
        <fullName evidence="2">Tetratricopeptide repeat protein</fullName>
    </recommendedName>
</protein>
<evidence type="ECO:0008006" key="2">
    <source>
        <dbReference type="Google" id="ProtNLM"/>
    </source>
</evidence>
<proteinExistence type="predicted"/>
<dbReference type="PANTHER" id="PTHR45588:SF1">
    <property type="entry name" value="WW DOMAIN-CONTAINING PROTEIN"/>
    <property type="match status" value="1"/>
</dbReference>
<sequence length="173" mass="19330">MIKKVCYLTAVLLIFSAFGNQGSIKANSEQAHAVLVPGSGTYSRKISTQNPQAQAFFDQGLRLAWGFYFPESIASFQEAARMDPDHPMHFWGMAYAMGPNPNSRYAQMPDDPKGEGLKAIKKALDRIDLATPLEAKLISALHVLYDQQTIPDQDERDQAYLTAMRSLNQEYPD</sequence>
<accession>A0A383F3E7</accession>
<dbReference type="EMBL" id="UINC01231027">
    <property type="protein sequence ID" value="SVE63394.1"/>
    <property type="molecule type" value="Genomic_DNA"/>
</dbReference>